<proteinExistence type="predicted"/>
<feature type="chain" id="PRO_5046064288" description="Peptidase S1 domain-containing protein" evidence="3">
    <location>
        <begin position="23"/>
        <end position="469"/>
    </location>
</feature>
<dbReference type="Gene3D" id="3.40.33.10">
    <property type="entry name" value="CAP"/>
    <property type="match status" value="1"/>
</dbReference>
<evidence type="ECO:0000259" key="4">
    <source>
        <dbReference type="PROSITE" id="PS50240"/>
    </source>
</evidence>
<dbReference type="PANTHER" id="PTHR24252:SF7">
    <property type="entry name" value="HYALIN"/>
    <property type="match status" value="1"/>
</dbReference>
<dbReference type="InterPro" id="IPR033116">
    <property type="entry name" value="TRYPSIN_SER"/>
</dbReference>
<dbReference type="PROSITE" id="PS00134">
    <property type="entry name" value="TRYPSIN_HIS"/>
    <property type="match status" value="1"/>
</dbReference>
<dbReference type="Gene3D" id="2.40.10.10">
    <property type="entry name" value="Trypsin-like serine proteases"/>
    <property type="match status" value="1"/>
</dbReference>
<dbReference type="PROSITE" id="PS00135">
    <property type="entry name" value="TRYPSIN_SER"/>
    <property type="match status" value="1"/>
</dbReference>
<evidence type="ECO:0000256" key="2">
    <source>
        <dbReference type="RuleBase" id="RU363034"/>
    </source>
</evidence>
<dbReference type="InterPro" id="IPR035940">
    <property type="entry name" value="CAP_sf"/>
</dbReference>
<protein>
    <recommendedName>
        <fullName evidence="4">Peptidase S1 domain-containing protein</fullName>
    </recommendedName>
</protein>
<dbReference type="Pfam" id="PF00089">
    <property type="entry name" value="Trypsin"/>
    <property type="match status" value="1"/>
</dbReference>
<dbReference type="InterPro" id="IPR009003">
    <property type="entry name" value="Peptidase_S1_PA"/>
</dbReference>
<dbReference type="InterPro" id="IPR014044">
    <property type="entry name" value="CAP_dom"/>
</dbReference>
<dbReference type="SMART" id="SM00020">
    <property type="entry name" value="Tryp_SPc"/>
    <property type="match status" value="1"/>
</dbReference>
<keyword evidence="1" id="KW-1015">Disulfide bond</keyword>
<dbReference type="SUPFAM" id="SSF50494">
    <property type="entry name" value="Trypsin-like serine proteases"/>
    <property type="match status" value="1"/>
</dbReference>
<dbReference type="CDD" id="cd00190">
    <property type="entry name" value="Tryp_SPc"/>
    <property type="match status" value="1"/>
</dbReference>
<dbReference type="Proteomes" id="UP001159427">
    <property type="component" value="Unassembled WGS sequence"/>
</dbReference>
<keyword evidence="6" id="KW-1185">Reference proteome</keyword>
<keyword evidence="3" id="KW-0732">Signal</keyword>
<organism evidence="5 6">
    <name type="scientific">Porites evermanni</name>
    <dbReference type="NCBI Taxonomy" id="104178"/>
    <lineage>
        <taxon>Eukaryota</taxon>
        <taxon>Metazoa</taxon>
        <taxon>Cnidaria</taxon>
        <taxon>Anthozoa</taxon>
        <taxon>Hexacorallia</taxon>
        <taxon>Scleractinia</taxon>
        <taxon>Fungiina</taxon>
        <taxon>Poritidae</taxon>
        <taxon>Porites</taxon>
    </lineage>
</organism>
<dbReference type="CDD" id="cd05382">
    <property type="entry name" value="CAP_GAPR1-like"/>
    <property type="match status" value="1"/>
</dbReference>
<dbReference type="SMART" id="SM00198">
    <property type="entry name" value="SCP"/>
    <property type="match status" value="1"/>
</dbReference>
<sequence>MKPISFHAFLIMSFLYLFGINAYDEFGKACVLAHNKLRGLHGSQSLIWSEELADEAQKWCEKLALNDQLGHDNKTMDEENHGENIAAVNGSNLQNAGPTPDLCKKVVDEWYKEEQSYNYQTGMPKAPGMLIKNFAQVVWNSSFEIGVGSARSSSYGDIICARYSPRGAKGSPAEFKNNISPKTGAEVTGVGGGLDEGNETVWSWGGGISHEENITCGIGKKPRIVGGSVARPEEFPWQVSFRTDPRGIMRHFCGGTLIGKKWVLTAAHCFPRGYEAKLPYTWAVLGDYDVTKDENETIIAIRRVLKHPNFVPGPFHFNDIALVELAENVSFNDRAKPICLSKEGITAFKPGTMCAVTGFGATRWGPNGGPQSNTLKKTKLPLVEDKTCAGLYGPQVKDHSFCAGFEDGTKTSACKGDSGGPLACEKDGKYYLIGATSWGLPCNIPGFPDVFTNVTFFMEWIVREQKLSP</sequence>
<evidence type="ECO:0000313" key="6">
    <source>
        <dbReference type="Proteomes" id="UP001159427"/>
    </source>
</evidence>
<keyword evidence="2" id="KW-0378">Hydrolase</keyword>
<dbReference type="InterPro" id="IPR001254">
    <property type="entry name" value="Trypsin_dom"/>
</dbReference>
<dbReference type="InterPro" id="IPR018114">
    <property type="entry name" value="TRYPSIN_HIS"/>
</dbReference>
<feature type="signal peptide" evidence="3">
    <location>
        <begin position="1"/>
        <end position="22"/>
    </location>
</feature>
<dbReference type="InterPro" id="IPR043504">
    <property type="entry name" value="Peptidase_S1_PA_chymotrypsin"/>
</dbReference>
<reference evidence="5 6" key="1">
    <citation type="submission" date="2022-05" db="EMBL/GenBank/DDBJ databases">
        <authorList>
            <consortium name="Genoscope - CEA"/>
            <person name="William W."/>
        </authorList>
    </citation>
    <scope>NUCLEOTIDE SEQUENCE [LARGE SCALE GENOMIC DNA]</scope>
</reference>
<keyword evidence="2" id="KW-0645">Protease</keyword>
<dbReference type="InterPro" id="IPR001314">
    <property type="entry name" value="Peptidase_S1A"/>
</dbReference>
<dbReference type="SUPFAM" id="SSF55797">
    <property type="entry name" value="PR-1-like"/>
    <property type="match status" value="1"/>
</dbReference>
<dbReference type="InterPro" id="IPR034113">
    <property type="entry name" value="SCP_GAPR1-like"/>
</dbReference>
<evidence type="ECO:0000256" key="1">
    <source>
        <dbReference type="ARBA" id="ARBA00023157"/>
    </source>
</evidence>
<dbReference type="Pfam" id="PF00188">
    <property type="entry name" value="CAP"/>
    <property type="match status" value="1"/>
</dbReference>
<comment type="caution">
    <text evidence="5">The sequence shown here is derived from an EMBL/GenBank/DDBJ whole genome shotgun (WGS) entry which is preliminary data.</text>
</comment>
<accession>A0ABN8Q335</accession>
<feature type="domain" description="Peptidase S1" evidence="4">
    <location>
        <begin position="224"/>
        <end position="466"/>
    </location>
</feature>
<dbReference type="PROSITE" id="PS50240">
    <property type="entry name" value="TRYPSIN_DOM"/>
    <property type="match status" value="1"/>
</dbReference>
<evidence type="ECO:0000256" key="3">
    <source>
        <dbReference type="SAM" id="SignalP"/>
    </source>
</evidence>
<dbReference type="EMBL" id="CALNXI010001113">
    <property type="protein sequence ID" value="CAH3156058.1"/>
    <property type="molecule type" value="Genomic_DNA"/>
</dbReference>
<dbReference type="PANTHER" id="PTHR24252">
    <property type="entry name" value="ACROSIN-RELATED"/>
    <property type="match status" value="1"/>
</dbReference>
<evidence type="ECO:0000313" key="5">
    <source>
        <dbReference type="EMBL" id="CAH3156058.1"/>
    </source>
</evidence>
<dbReference type="PRINTS" id="PR00722">
    <property type="entry name" value="CHYMOTRYPSIN"/>
</dbReference>
<gene>
    <name evidence="5" type="ORF">PEVE_00002064</name>
</gene>
<name>A0ABN8Q335_9CNID</name>
<keyword evidence="2" id="KW-0720">Serine protease</keyword>